<organism evidence="1">
    <name type="scientific">Candidatus Kentrum sp. LFY</name>
    <dbReference type="NCBI Taxonomy" id="2126342"/>
    <lineage>
        <taxon>Bacteria</taxon>
        <taxon>Pseudomonadati</taxon>
        <taxon>Pseudomonadota</taxon>
        <taxon>Gammaproteobacteria</taxon>
        <taxon>Candidatus Kentrum</taxon>
    </lineage>
</organism>
<dbReference type="EMBL" id="CAADFF010000011">
    <property type="protein sequence ID" value="VFJ88574.1"/>
    <property type="molecule type" value="Genomic_DNA"/>
</dbReference>
<gene>
    <name evidence="2" type="ORF">BECKLFY1418A_GA0070994_102410</name>
    <name evidence="1" type="ORF">BECKLFY1418B_GA0070995_101110</name>
    <name evidence="3" type="ORF">BECKLFY1418C_GA0070996_100129</name>
</gene>
<proteinExistence type="predicted"/>
<accession>A0A450U958</accession>
<dbReference type="EMBL" id="CAADFH010000024">
    <property type="protein sequence ID" value="VFJ92535.1"/>
    <property type="molecule type" value="Genomic_DNA"/>
</dbReference>
<dbReference type="EMBL" id="CAADFN010000001">
    <property type="protein sequence ID" value="VFK12631.1"/>
    <property type="molecule type" value="Genomic_DNA"/>
</dbReference>
<evidence type="ECO:0000313" key="3">
    <source>
        <dbReference type="EMBL" id="VFK12631.1"/>
    </source>
</evidence>
<dbReference type="AlphaFoldDB" id="A0A450U958"/>
<protein>
    <submittedName>
        <fullName evidence="1">Uncharacterized protein</fullName>
    </submittedName>
</protein>
<sequence>MHKNHRPYFNKYENLQPLVSYRENPECSDQEIPGFGYAGLLLYFRLAMGCEDSGMTFTSIPERGVYQNFTRYCTSSLVHYP</sequence>
<reference evidence="1" key="1">
    <citation type="submission" date="2019-02" db="EMBL/GenBank/DDBJ databases">
        <authorList>
            <person name="Gruber-Vodicka R. H."/>
            <person name="Seah K. B. B."/>
        </authorList>
    </citation>
    <scope>NUCLEOTIDE SEQUENCE</scope>
    <source>
        <strain evidence="3">BECK_BY7</strain>
        <strain evidence="2">BECK_M6</strain>
        <strain evidence="1">BECK_M7</strain>
    </source>
</reference>
<evidence type="ECO:0000313" key="2">
    <source>
        <dbReference type="EMBL" id="VFJ92535.1"/>
    </source>
</evidence>
<evidence type="ECO:0000313" key="1">
    <source>
        <dbReference type="EMBL" id="VFJ88574.1"/>
    </source>
</evidence>
<name>A0A450U958_9GAMM</name>